<dbReference type="Proteomes" id="UP000223968">
    <property type="component" value="Unassembled WGS sequence"/>
</dbReference>
<organism evidence="2 3">
    <name type="scientific">Helicocarpus griseus UAMH5409</name>
    <dbReference type="NCBI Taxonomy" id="1447875"/>
    <lineage>
        <taxon>Eukaryota</taxon>
        <taxon>Fungi</taxon>
        <taxon>Dikarya</taxon>
        <taxon>Ascomycota</taxon>
        <taxon>Pezizomycotina</taxon>
        <taxon>Eurotiomycetes</taxon>
        <taxon>Eurotiomycetidae</taxon>
        <taxon>Onygenales</taxon>
        <taxon>Ajellomycetaceae</taxon>
        <taxon>Helicocarpus</taxon>
    </lineage>
</organism>
<gene>
    <name evidence="2" type="ORF">AJ79_04240</name>
</gene>
<dbReference type="EMBL" id="PDNB01000057">
    <property type="protein sequence ID" value="PGH12496.1"/>
    <property type="molecule type" value="Genomic_DNA"/>
</dbReference>
<evidence type="ECO:0000313" key="3">
    <source>
        <dbReference type="Proteomes" id="UP000223968"/>
    </source>
</evidence>
<dbReference type="AlphaFoldDB" id="A0A2B7XTH2"/>
<protein>
    <submittedName>
        <fullName evidence="2">Uncharacterized protein</fullName>
    </submittedName>
</protein>
<evidence type="ECO:0000313" key="2">
    <source>
        <dbReference type="EMBL" id="PGH12496.1"/>
    </source>
</evidence>
<evidence type="ECO:0000256" key="1">
    <source>
        <dbReference type="SAM" id="MobiDB-lite"/>
    </source>
</evidence>
<feature type="region of interest" description="Disordered" evidence="1">
    <location>
        <begin position="1"/>
        <end position="77"/>
    </location>
</feature>
<keyword evidence="3" id="KW-1185">Reference proteome</keyword>
<accession>A0A2B7XTH2</accession>
<reference evidence="2 3" key="1">
    <citation type="submission" date="2017-10" db="EMBL/GenBank/DDBJ databases">
        <title>Comparative genomics in systemic dimorphic fungi from Ajellomycetaceae.</title>
        <authorList>
            <person name="Munoz J.F."/>
            <person name="Mcewen J.G."/>
            <person name="Clay O.K."/>
            <person name="Cuomo C.A."/>
        </authorList>
    </citation>
    <scope>NUCLEOTIDE SEQUENCE [LARGE SCALE GENOMIC DNA]</scope>
    <source>
        <strain evidence="2 3">UAMH5409</strain>
    </source>
</reference>
<name>A0A2B7XTH2_9EURO</name>
<proteinExistence type="predicted"/>
<sequence length="77" mass="8077">MPPPKRKSATGVTDNGVKKPRLSAGNPPHETAASTRPKRATRASHVGGESVMLELAKSTRGRAVNTNKSEDVNGEEG</sequence>
<comment type="caution">
    <text evidence="2">The sequence shown here is derived from an EMBL/GenBank/DDBJ whole genome shotgun (WGS) entry which is preliminary data.</text>
</comment>